<evidence type="ECO:0008006" key="4">
    <source>
        <dbReference type="Google" id="ProtNLM"/>
    </source>
</evidence>
<comment type="caution">
    <text evidence="2">The sequence shown here is derived from an EMBL/GenBank/DDBJ whole genome shotgun (WGS) entry which is preliminary data.</text>
</comment>
<dbReference type="EMBL" id="MGJJ01000028">
    <property type="protein sequence ID" value="OGN04132.1"/>
    <property type="molecule type" value="Genomic_DNA"/>
</dbReference>
<evidence type="ECO:0000313" key="2">
    <source>
        <dbReference type="EMBL" id="OGN04132.1"/>
    </source>
</evidence>
<feature type="transmembrane region" description="Helical" evidence="1">
    <location>
        <begin position="15"/>
        <end position="33"/>
    </location>
</feature>
<organism evidence="2 3">
    <name type="scientific">Candidatus Yanofskybacteria bacterium RIFCSPHIGHO2_01_FULL_44_22</name>
    <dbReference type="NCBI Taxonomy" id="1802669"/>
    <lineage>
        <taxon>Bacteria</taxon>
        <taxon>Candidatus Yanofskyibacteriota</taxon>
    </lineage>
</organism>
<reference evidence="2 3" key="1">
    <citation type="journal article" date="2016" name="Nat. Commun.">
        <title>Thousands of microbial genomes shed light on interconnected biogeochemical processes in an aquifer system.</title>
        <authorList>
            <person name="Anantharaman K."/>
            <person name="Brown C.T."/>
            <person name="Hug L.A."/>
            <person name="Sharon I."/>
            <person name="Castelle C.J."/>
            <person name="Probst A.J."/>
            <person name="Thomas B.C."/>
            <person name="Singh A."/>
            <person name="Wilkins M.J."/>
            <person name="Karaoz U."/>
            <person name="Brodie E.L."/>
            <person name="Williams K.H."/>
            <person name="Hubbard S.S."/>
            <person name="Banfield J.F."/>
        </authorList>
    </citation>
    <scope>NUCLEOTIDE SEQUENCE [LARGE SCALE GENOMIC DNA]</scope>
</reference>
<evidence type="ECO:0000256" key="1">
    <source>
        <dbReference type="SAM" id="Phobius"/>
    </source>
</evidence>
<gene>
    <name evidence="2" type="ORF">A2746_01720</name>
</gene>
<protein>
    <recommendedName>
        <fullName evidence="4">Cell division protein FtsL</fullName>
    </recommendedName>
</protein>
<dbReference type="AlphaFoldDB" id="A0A1F8ETE7"/>
<evidence type="ECO:0000313" key="3">
    <source>
        <dbReference type="Proteomes" id="UP000177419"/>
    </source>
</evidence>
<dbReference type="Proteomes" id="UP000177419">
    <property type="component" value="Unassembled WGS sequence"/>
</dbReference>
<sequence>MLNRSTAQNYKKPRVLNCLASFIGGILLLFYVLTANEIAANNYKLNALSGNLSALNEETANLFAGKNSLENSSRVLEFALGQNMIEARQPVYLFENKGVAVKP</sequence>
<name>A0A1F8ETE7_9BACT</name>
<proteinExistence type="predicted"/>
<keyword evidence="1" id="KW-1133">Transmembrane helix</keyword>
<keyword evidence="1" id="KW-0472">Membrane</keyword>
<keyword evidence="1" id="KW-0812">Transmembrane</keyword>
<dbReference type="STRING" id="1802669.A2746_01720"/>
<accession>A0A1F8ETE7</accession>